<feature type="transmembrane region" description="Helical" evidence="4">
    <location>
        <begin position="346"/>
        <end position="366"/>
    </location>
</feature>
<dbReference type="Pfam" id="PF02518">
    <property type="entry name" value="HATPase_c"/>
    <property type="match status" value="1"/>
</dbReference>
<keyword evidence="4" id="KW-0472">Membrane</keyword>
<reference evidence="7" key="1">
    <citation type="journal article" date="2019" name="Int. J. Syst. Evol. Microbiol.">
        <title>The Global Catalogue of Microorganisms (GCM) 10K type strain sequencing project: providing services to taxonomists for standard genome sequencing and annotation.</title>
        <authorList>
            <consortium name="The Broad Institute Genomics Platform"/>
            <consortium name="The Broad Institute Genome Sequencing Center for Infectious Disease"/>
            <person name="Wu L."/>
            <person name="Ma J."/>
        </authorList>
    </citation>
    <scope>NUCLEOTIDE SEQUENCE [LARGE SCALE GENOMIC DNA]</scope>
    <source>
        <strain evidence="7">JCM 14900</strain>
    </source>
</reference>
<feature type="domain" description="Histidine kinase/HSP90-like ATPase" evidence="5">
    <location>
        <begin position="603"/>
        <end position="693"/>
    </location>
</feature>
<keyword evidence="3" id="KW-0902">Two-component regulatory system</keyword>
<keyword evidence="7" id="KW-1185">Reference proteome</keyword>
<evidence type="ECO:0000256" key="1">
    <source>
        <dbReference type="ARBA" id="ARBA00022679"/>
    </source>
</evidence>
<dbReference type="PANTHER" id="PTHR24421">
    <property type="entry name" value="NITRATE/NITRITE SENSOR PROTEIN NARX-RELATED"/>
    <property type="match status" value="1"/>
</dbReference>
<feature type="transmembrane region" description="Helical" evidence="4">
    <location>
        <begin position="252"/>
        <end position="274"/>
    </location>
</feature>
<comment type="caution">
    <text evidence="6">The sequence shown here is derived from an EMBL/GenBank/DDBJ whole genome shotgun (WGS) entry which is preliminary data.</text>
</comment>
<dbReference type="InterPro" id="IPR036890">
    <property type="entry name" value="HATPase_C_sf"/>
</dbReference>
<dbReference type="InterPro" id="IPR011712">
    <property type="entry name" value="Sig_transdc_His_kin_sub3_dim/P"/>
</dbReference>
<keyword evidence="4" id="KW-0812">Transmembrane</keyword>
<evidence type="ECO:0000256" key="4">
    <source>
        <dbReference type="SAM" id="Phobius"/>
    </source>
</evidence>
<feature type="transmembrane region" description="Helical" evidence="4">
    <location>
        <begin position="154"/>
        <end position="173"/>
    </location>
</feature>
<feature type="transmembrane region" description="Helical" evidence="4">
    <location>
        <begin position="217"/>
        <end position="240"/>
    </location>
</feature>
<feature type="transmembrane region" description="Helical" evidence="4">
    <location>
        <begin position="280"/>
        <end position="301"/>
    </location>
</feature>
<evidence type="ECO:0000313" key="6">
    <source>
        <dbReference type="EMBL" id="GAA1934601.1"/>
    </source>
</evidence>
<dbReference type="Pfam" id="PF07730">
    <property type="entry name" value="HisKA_3"/>
    <property type="match status" value="1"/>
</dbReference>
<feature type="transmembrane region" description="Helical" evidence="4">
    <location>
        <begin position="100"/>
        <end position="119"/>
    </location>
</feature>
<dbReference type="SUPFAM" id="SSF55874">
    <property type="entry name" value="ATPase domain of HSP90 chaperone/DNA topoisomerase II/histidine kinase"/>
    <property type="match status" value="1"/>
</dbReference>
<dbReference type="Gene3D" id="3.30.565.10">
    <property type="entry name" value="Histidine kinase-like ATPase, C-terminal domain"/>
    <property type="match status" value="1"/>
</dbReference>
<feature type="transmembrane region" description="Helical" evidence="4">
    <location>
        <begin position="185"/>
        <end position="211"/>
    </location>
</feature>
<gene>
    <name evidence="6" type="ORF">GCM10009775_28160</name>
</gene>
<dbReference type="InterPro" id="IPR050482">
    <property type="entry name" value="Sensor_HK_TwoCompSys"/>
</dbReference>
<dbReference type="InterPro" id="IPR003594">
    <property type="entry name" value="HATPase_dom"/>
</dbReference>
<protein>
    <recommendedName>
        <fullName evidence="5">Histidine kinase/HSP90-like ATPase domain-containing protein</fullName>
    </recommendedName>
</protein>
<evidence type="ECO:0000313" key="7">
    <source>
        <dbReference type="Proteomes" id="UP001501343"/>
    </source>
</evidence>
<evidence type="ECO:0000259" key="5">
    <source>
        <dbReference type="SMART" id="SM00387"/>
    </source>
</evidence>
<accession>A0ABP5B7D0</accession>
<feature type="transmembrane region" description="Helical" evidence="4">
    <location>
        <begin position="131"/>
        <end position="148"/>
    </location>
</feature>
<feature type="transmembrane region" description="Helical" evidence="4">
    <location>
        <begin position="313"/>
        <end position="340"/>
    </location>
</feature>
<dbReference type="Gene3D" id="1.20.5.1930">
    <property type="match status" value="1"/>
</dbReference>
<evidence type="ECO:0000256" key="2">
    <source>
        <dbReference type="ARBA" id="ARBA00022777"/>
    </source>
</evidence>
<keyword evidence="4" id="KW-1133">Transmembrane helix</keyword>
<dbReference type="CDD" id="cd16917">
    <property type="entry name" value="HATPase_UhpB-NarQ-NarX-like"/>
    <property type="match status" value="1"/>
</dbReference>
<dbReference type="EMBL" id="BAAAOF010000005">
    <property type="protein sequence ID" value="GAA1934601.1"/>
    <property type="molecule type" value="Genomic_DNA"/>
</dbReference>
<name>A0ABP5B7D0_9MICO</name>
<dbReference type="Proteomes" id="UP001501343">
    <property type="component" value="Unassembled WGS sequence"/>
</dbReference>
<keyword evidence="2" id="KW-0418">Kinase</keyword>
<proteinExistence type="predicted"/>
<feature type="transmembrane region" description="Helical" evidence="4">
    <location>
        <begin position="75"/>
        <end position="94"/>
    </location>
</feature>
<sequence length="693" mass="72297">MVGSTRRVAAPVIGAEVVVMSKPFGVRRPAWPTTSRLAPTALRGIGVVTVVRRVLTRIPPRPSRLYGEGMRWTTVTVGAAWVAALVVTTAWLVAPGSKPLLVPFVAQVIVGLVPLALAIPLARRLPGHPASALLAAAGLGAIVSSAPVDTMTSPSAGSWMLLYLSFAILLLVVPDGRTASRRWATVGWVLCSVVAAFIAVVAVQALVPALLAPTTPVALALLPIFLALLVACAAAPIVRYRRSDERARLQLRWIYVTGASLPVTLLLCWASYLVFGTPDLVAIGLVLMYTAIPAGVTMSLLHPDAVDIDRAAVATVTATVLSVAALGVLSVASAVVGLALVDWSPVAAIATAVGLTLAAVLSYPFVRRGADHVLYPERGRAVTGLRRLSVRVDAGAAEPEEVENALQTALRDEGLRIGYRRLSDAALVGLDGRPIAVRETTASVRVRGDEIGAIVPSAGRVKRPAGAIATAAAPLLDAIRMRAELSLAMSEVAASRSRILKAGYDERRRLERDLHDGAQQRLVALGMRLRVLQRTSSADDHLSETLDTAVAELGTAVAELRQIAHGVRPSALDDGLGPALAGLTRLAPDTIELDVQDADLPDAVTTTAYFVASEAVANALRHAEASRIRIDVTMDAAALHLAVADDGRGGARLRTTGGLTGLVDRVEALGGSLTVDSAPGRGTRVEAVLPCGS</sequence>
<dbReference type="SMART" id="SM00387">
    <property type="entry name" value="HATPase_c"/>
    <property type="match status" value="1"/>
</dbReference>
<evidence type="ECO:0000256" key="3">
    <source>
        <dbReference type="ARBA" id="ARBA00023012"/>
    </source>
</evidence>
<keyword evidence="1" id="KW-0808">Transferase</keyword>
<organism evidence="6 7">
    <name type="scientific">Microbacterium aoyamense</name>
    <dbReference type="NCBI Taxonomy" id="344166"/>
    <lineage>
        <taxon>Bacteria</taxon>
        <taxon>Bacillati</taxon>
        <taxon>Actinomycetota</taxon>
        <taxon>Actinomycetes</taxon>
        <taxon>Micrococcales</taxon>
        <taxon>Microbacteriaceae</taxon>
        <taxon>Microbacterium</taxon>
    </lineage>
</organism>